<dbReference type="InterPro" id="IPR003929">
    <property type="entry name" value="K_chnl_BK_asu"/>
</dbReference>
<evidence type="ECO:0000313" key="13">
    <source>
        <dbReference type="EMBL" id="CAK0796637.1"/>
    </source>
</evidence>
<name>A0ABN9PTY4_9DINO</name>
<comment type="caution">
    <text evidence="13">The sequence shown here is derived from an EMBL/GenBank/DDBJ whole genome shotgun (WGS) entry which is preliminary data.</text>
</comment>
<dbReference type="Pfam" id="PF22614">
    <property type="entry name" value="Slo-like_RCK"/>
    <property type="match status" value="1"/>
</dbReference>
<comment type="subcellular location">
    <subcellularLocation>
        <location evidence="1">Membrane</location>
        <topology evidence="1">Multi-pass membrane protein</topology>
    </subcellularLocation>
</comment>
<keyword evidence="6" id="KW-0630">Potassium</keyword>
<dbReference type="Proteomes" id="UP001189429">
    <property type="component" value="Unassembled WGS sequence"/>
</dbReference>
<evidence type="ECO:0000256" key="5">
    <source>
        <dbReference type="ARBA" id="ARBA00022826"/>
    </source>
</evidence>
<proteinExistence type="predicted"/>
<evidence type="ECO:0000259" key="11">
    <source>
        <dbReference type="Pfam" id="PF03493"/>
    </source>
</evidence>
<keyword evidence="9" id="KW-0472">Membrane</keyword>
<evidence type="ECO:0000313" key="14">
    <source>
        <dbReference type="Proteomes" id="UP001189429"/>
    </source>
</evidence>
<evidence type="ECO:0000256" key="1">
    <source>
        <dbReference type="ARBA" id="ARBA00004141"/>
    </source>
</evidence>
<reference evidence="13" key="1">
    <citation type="submission" date="2023-10" db="EMBL/GenBank/DDBJ databases">
        <authorList>
            <person name="Chen Y."/>
            <person name="Shah S."/>
            <person name="Dougan E. K."/>
            <person name="Thang M."/>
            <person name="Chan C."/>
        </authorList>
    </citation>
    <scope>NUCLEOTIDE SEQUENCE [LARGE SCALE GENOMIC DNA]</scope>
</reference>
<organism evidence="13 14">
    <name type="scientific">Prorocentrum cordatum</name>
    <dbReference type="NCBI Taxonomy" id="2364126"/>
    <lineage>
        <taxon>Eukaryota</taxon>
        <taxon>Sar</taxon>
        <taxon>Alveolata</taxon>
        <taxon>Dinophyceae</taxon>
        <taxon>Prorocentrales</taxon>
        <taxon>Prorocentraceae</taxon>
        <taxon>Prorocentrum</taxon>
    </lineage>
</organism>
<evidence type="ECO:0000259" key="12">
    <source>
        <dbReference type="Pfam" id="PF22614"/>
    </source>
</evidence>
<evidence type="ECO:0000256" key="3">
    <source>
        <dbReference type="ARBA" id="ARBA00022538"/>
    </source>
</evidence>
<keyword evidence="5" id="KW-0631">Potassium channel</keyword>
<feature type="non-terminal residue" evidence="13">
    <location>
        <position position="448"/>
    </location>
</feature>
<keyword evidence="14" id="KW-1185">Reference proteome</keyword>
<dbReference type="PANTHER" id="PTHR10027:SF10">
    <property type="entry name" value="SLOWPOKE 2, ISOFORM D"/>
    <property type="match status" value="1"/>
</dbReference>
<evidence type="ECO:0000256" key="2">
    <source>
        <dbReference type="ARBA" id="ARBA00022448"/>
    </source>
</evidence>
<dbReference type="Pfam" id="PF03493">
    <property type="entry name" value="BK_channel_a"/>
    <property type="match status" value="1"/>
</dbReference>
<sequence length="448" mass="49863">MVYILPDTTGEEATATEDKSNIMSALSMRGVFPHTPYRLMLLDGNSRTQALDAGVRAYRCFSVDEFRGAMLWESCRCPGWSAILSNLLTNVAAQELKFSRSCWWGLYARGLDLEIYGFLARQTFHGLSIIEFACIRNGICIVTAVGERGEVLMLPCTGKVQGNMVLFAICSNRLDLHDLQEDSDRNWMDVLRVAQELHHVDVLAARERSYIKHSLSDGKTAREDPPHKTINGHPPAHCFWASWGRMAVCKSPPRTSSVVRTPPPFLEGTGKTSQRVLVYIFRGVEEIGQSEFVRGFSKVPQTALNKLTANVVTIREAADTTPFVLVVSLAISWRRRSWRHFGKFFQKLRQDFPKGSLPVVILCRSLPDDDLFFDALGLSQDSADSIGICVGEPTTAKDLARSGAQECAAIVVSSTSVLEDLTQKKAHEMRDADAVLFYRVLQGMGQSH</sequence>
<evidence type="ECO:0000256" key="10">
    <source>
        <dbReference type="ARBA" id="ARBA00023303"/>
    </source>
</evidence>
<evidence type="ECO:0000256" key="9">
    <source>
        <dbReference type="ARBA" id="ARBA00023136"/>
    </source>
</evidence>
<feature type="domain" description="RCK N-terminal" evidence="12">
    <location>
        <begin position="339"/>
        <end position="445"/>
    </location>
</feature>
<dbReference type="InterPro" id="IPR047871">
    <property type="entry name" value="K_chnl_Slo-like"/>
</dbReference>
<dbReference type="EMBL" id="CAUYUJ010001582">
    <property type="protein sequence ID" value="CAK0796637.1"/>
    <property type="molecule type" value="Genomic_DNA"/>
</dbReference>
<keyword evidence="4" id="KW-0812">Transmembrane</keyword>
<keyword evidence="7" id="KW-1133">Transmembrane helix</keyword>
<feature type="domain" description="Calcium-activated potassium channel BK alpha subunit" evidence="11">
    <location>
        <begin position="60"/>
        <end position="132"/>
    </location>
</feature>
<evidence type="ECO:0000256" key="6">
    <source>
        <dbReference type="ARBA" id="ARBA00022958"/>
    </source>
</evidence>
<accession>A0ABN9PTY4</accession>
<keyword evidence="10" id="KW-0407">Ion channel</keyword>
<keyword evidence="8" id="KW-0406">Ion transport</keyword>
<keyword evidence="3" id="KW-0633">Potassium transport</keyword>
<evidence type="ECO:0000256" key="4">
    <source>
        <dbReference type="ARBA" id="ARBA00022692"/>
    </source>
</evidence>
<gene>
    <name evidence="13" type="ORF">PCOR1329_LOCUS5959</name>
</gene>
<evidence type="ECO:0000256" key="8">
    <source>
        <dbReference type="ARBA" id="ARBA00023065"/>
    </source>
</evidence>
<protein>
    <submittedName>
        <fullName evidence="13">Uncharacterized protein</fullName>
    </submittedName>
</protein>
<keyword evidence="2" id="KW-0813">Transport</keyword>
<dbReference type="PANTHER" id="PTHR10027">
    <property type="entry name" value="CALCIUM-ACTIVATED POTASSIUM CHANNEL ALPHA CHAIN"/>
    <property type="match status" value="1"/>
</dbReference>
<evidence type="ECO:0000256" key="7">
    <source>
        <dbReference type="ARBA" id="ARBA00022989"/>
    </source>
</evidence>
<dbReference type="InterPro" id="IPR003148">
    <property type="entry name" value="RCK_N"/>
</dbReference>